<gene>
    <name evidence="2" type="ORF">ACJIZ3_003508</name>
</gene>
<dbReference type="EMBL" id="JBJXBP010000002">
    <property type="protein sequence ID" value="KAL3846105.1"/>
    <property type="molecule type" value="Genomic_DNA"/>
</dbReference>
<dbReference type="AlphaFoldDB" id="A0ABD3UAY7"/>
<comment type="caution">
    <text evidence="2">The sequence shown here is derived from an EMBL/GenBank/DDBJ whole genome shotgun (WGS) entry which is preliminary data.</text>
</comment>
<comment type="similarity">
    <text evidence="1">Belongs to the senescence regulator S40 family.</text>
</comment>
<dbReference type="Proteomes" id="UP001634393">
    <property type="component" value="Unassembled WGS sequence"/>
</dbReference>
<sequence>MASNNNNPSPSSNTAAFRFLRLLEQPNASNPTDLDLDETDVVWSFFPSSDVYSSTSPSPPSLHHHHHHRRFNNFQSGRISKNIPRKFHQSAPVNIPVWPKNFRGECNYSDDEAVAEKEDEVEEEGEIVPPHVIVAKSHVTFSVFEGVGRTLKGRDLYRVRDAVFQQTDAYKSTMGTLWIRKKILAPRVSGPLLQNVGLSFS</sequence>
<reference evidence="2 3" key="1">
    <citation type="submission" date="2024-12" db="EMBL/GenBank/DDBJ databases">
        <title>The unique morphological basis and parallel evolutionary history of personate flowers in Penstemon.</title>
        <authorList>
            <person name="Depatie T.H."/>
            <person name="Wessinger C.A."/>
        </authorList>
    </citation>
    <scope>NUCLEOTIDE SEQUENCE [LARGE SCALE GENOMIC DNA]</scope>
    <source>
        <strain evidence="2">WTNN_2</strain>
        <tissue evidence="2">Leaf</tissue>
    </source>
</reference>
<protein>
    <submittedName>
        <fullName evidence="2">Uncharacterized protein</fullName>
    </submittedName>
</protein>
<keyword evidence="3" id="KW-1185">Reference proteome</keyword>
<name>A0ABD3UAY7_9LAMI</name>
<organism evidence="2 3">
    <name type="scientific">Penstemon smallii</name>
    <dbReference type="NCBI Taxonomy" id="265156"/>
    <lineage>
        <taxon>Eukaryota</taxon>
        <taxon>Viridiplantae</taxon>
        <taxon>Streptophyta</taxon>
        <taxon>Embryophyta</taxon>
        <taxon>Tracheophyta</taxon>
        <taxon>Spermatophyta</taxon>
        <taxon>Magnoliopsida</taxon>
        <taxon>eudicotyledons</taxon>
        <taxon>Gunneridae</taxon>
        <taxon>Pentapetalae</taxon>
        <taxon>asterids</taxon>
        <taxon>lamiids</taxon>
        <taxon>Lamiales</taxon>
        <taxon>Plantaginaceae</taxon>
        <taxon>Cheloneae</taxon>
        <taxon>Penstemon</taxon>
    </lineage>
</organism>
<accession>A0ABD3UAY7</accession>
<evidence type="ECO:0000313" key="3">
    <source>
        <dbReference type="Proteomes" id="UP001634393"/>
    </source>
</evidence>
<proteinExistence type="inferred from homology"/>
<dbReference type="Pfam" id="PF04520">
    <property type="entry name" value="Senescence_reg"/>
    <property type="match status" value="1"/>
</dbReference>
<evidence type="ECO:0000313" key="2">
    <source>
        <dbReference type="EMBL" id="KAL3846105.1"/>
    </source>
</evidence>
<dbReference type="InterPro" id="IPR007608">
    <property type="entry name" value="Senescence_reg_S40"/>
</dbReference>
<dbReference type="GO" id="GO:0010150">
    <property type="term" value="P:leaf senescence"/>
    <property type="evidence" value="ECO:0007669"/>
    <property type="project" value="UniProtKB-ARBA"/>
</dbReference>
<dbReference type="PANTHER" id="PTHR33083">
    <property type="entry name" value="EXPRESSED PROTEIN"/>
    <property type="match status" value="1"/>
</dbReference>
<evidence type="ECO:0000256" key="1">
    <source>
        <dbReference type="ARBA" id="ARBA00034773"/>
    </source>
</evidence>
<dbReference type="PANTHER" id="PTHR33083:SF123">
    <property type="entry name" value="EXPRESSED PROTEIN"/>
    <property type="match status" value="1"/>
</dbReference>